<dbReference type="GO" id="GO:0008184">
    <property type="term" value="F:glycogen phosphorylase activity"/>
    <property type="evidence" value="ECO:0007669"/>
    <property type="project" value="InterPro"/>
</dbReference>
<evidence type="ECO:0000256" key="3">
    <source>
        <dbReference type="RuleBase" id="RU000587"/>
    </source>
</evidence>
<feature type="non-terminal residue" evidence="4">
    <location>
        <position position="1"/>
    </location>
</feature>
<dbReference type="PANTHER" id="PTHR11468">
    <property type="entry name" value="GLYCOGEN PHOSPHORYLASE"/>
    <property type="match status" value="1"/>
</dbReference>
<dbReference type="EC" id="2.4.1.1" evidence="3"/>
<dbReference type="GO" id="GO:0005737">
    <property type="term" value="C:cytoplasm"/>
    <property type="evidence" value="ECO:0007669"/>
    <property type="project" value="TreeGrafter"/>
</dbReference>
<reference evidence="5" key="1">
    <citation type="submission" date="2012-08" db="EMBL/GenBank/DDBJ databases">
        <title>The Genome Sequence of Wuchereria bancrofti.</title>
        <authorList>
            <person name="Nutman T.B."/>
            <person name="Fink D.L."/>
            <person name="Russ C."/>
            <person name="Young S."/>
            <person name="Zeng Q."/>
            <person name="Koehrsen M."/>
            <person name="Alvarado L."/>
            <person name="Berlin A."/>
            <person name="Chapman S.B."/>
            <person name="Chen Z."/>
            <person name="Freedman E."/>
            <person name="Gellesch M."/>
            <person name="Goldberg J."/>
            <person name="Griggs A."/>
            <person name="Gujja S."/>
            <person name="Heilman E.R."/>
            <person name="Heiman D."/>
            <person name="Hepburn T."/>
            <person name="Howarth C."/>
            <person name="Jen D."/>
            <person name="Larson L."/>
            <person name="Lewis B."/>
            <person name="Mehta T."/>
            <person name="Park D."/>
            <person name="Pearson M."/>
            <person name="Roberts A."/>
            <person name="Saif S."/>
            <person name="Shea T."/>
            <person name="Shenoy N."/>
            <person name="Sisk P."/>
            <person name="Stolte C."/>
            <person name="Sykes S."/>
            <person name="Walk T."/>
            <person name="White J."/>
            <person name="Yandava C."/>
            <person name="Haas B."/>
            <person name="Henn M.R."/>
            <person name="Nusbaum C."/>
            <person name="Birren B."/>
        </authorList>
    </citation>
    <scope>NUCLEOTIDE SEQUENCE [LARGE SCALE GENOMIC DNA]</scope>
    <source>
        <strain evidence="5">NA</strain>
    </source>
</reference>
<dbReference type="GO" id="GO:0030170">
    <property type="term" value="F:pyridoxal phosphate binding"/>
    <property type="evidence" value="ECO:0007669"/>
    <property type="project" value="TreeGrafter"/>
</dbReference>
<comment type="cofactor">
    <cofactor evidence="3">
        <name>pyridoxal 5'-phosphate</name>
        <dbReference type="ChEBI" id="CHEBI:597326"/>
    </cofactor>
</comment>
<dbReference type="GO" id="GO:0005980">
    <property type="term" value="P:glycogen catabolic process"/>
    <property type="evidence" value="ECO:0007669"/>
    <property type="project" value="TreeGrafter"/>
</dbReference>
<dbReference type="Proteomes" id="UP000004810">
    <property type="component" value="Unassembled WGS sequence"/>
</dbReference>
<dbReference type="FunFam" id="3.40.50.2000:FF:000197">
    <property type="entry name" value="Alpha-1,4 glucan phosphorylase"/>
    <property type="match status" value="1"/>
</dbReference>
<proteinExistence type="inferred from homology"/>
<dbReference type="PANTHER" id="PTHR11468:SF13">
    <property type="entry name" value="GLYCOGEN PHOSPHORYLASE"/>
    <property type="match status" value="1"/>
</dbReference>
<comment type="function">
    <text evidence="3">Allosteric enzyme that catalyzes the rate-limiting step in glycogen catabolism, the phosphorolytic cleavage of glycogen to produce glucose-1-phosphate, and plays a central role in maintaining cellular and organismal glucose homeostasis.</text>
</comment>
<protein>
    <recommendedName>
        <fullName evidence="3">Alpha-1,4 glucan phosphorylase</fullName>
        <ecNumber evidence="3">2.4.1.1</ecNumber>
    </recommendedName>
</protein>
<evidence type="ECO:0000256" key="2">
    <source>
        <dbReference type="ARBA" id="ARBA00022553"/>
    </source>
</evidence>
<comment type="caution">
    <text evidence="4">The sequence shown here is derived from an EMBL/GenBank/DDBJ whole genome shotgun (WGS) entry which is preliminary data.</text>
</comment>
<evidence type="ECO:0000313" key="5">
    <source>
        <dbReference type="Proteomes" id="UP000004810"/>
    </source>
</evidence>
<comment type="similarity">
    <text evidence="1 3">Belongs to the glycogen phosphorylase family.</text>
</comment>
<organism evidence="4 5">
    <name type="scientific">Wuchereria bancrofti</name>
    <dbReference type="NCBI Taxonomy" id="6293"/>
    <lineage>
        <taxon>Eukaryota</taxon>
        <taxon>Metazoa</taxon>
        <taxon>Ecdysozoa</taxon>
        <taxon>Nematoda</taxon>
        <taxon>Chromadorea</taxon>
        <taxon>Rhabditida</taxon>
        <taxon>Spirurina</taxon>
        <taxon>Spiruromorpha</taxon>
        <taxon>Filarioidea</taxon>
        <taxon>Onchocercidae</taxon>
        <taxon>Wuchereria</taxon>
    </lineage>
</organism>
<dbReference type="SUPFAM" id="SSF53756">
    <property type="entry name" value="UDP-Glycosyltransferase/glycogen phosphorylase"/>
    <property type="match status" value="1"/>
</dbReference>
<keyword evidence="3" id="KW-0119">Carbohydrate metabolism</keyword>
<accession>J9EHC0</accession>
<comment type="catalytic activity">
    <reaction evidence="3">
        <text>[(1-&gt;4)-alpha-D-glucosyl](n) + phosphate = [(1-&gt;4)-alpha-D-glucosyl](n-1) + alpha-D-glucose 1-phosphate</text>
        <dbReference type="Rhea" id="RHEA:41732"/>
        <dbReference type="Rhea" id="RHEA-COMP:9584"/>
        <dbReference type="Rhea" id="RHEA-COMP:9586"/>
        <dbReference type="ChEBI" id="CHEBI:15444"/>
        <dbReference type="ChEBI" id="CHEBI:43474"/>
        <dbReference type="ChEBI" id="CHEBI:58601"/>
        <dbReference type="EC" id="2.4.1.1"/>
    </reaction>
</comment>
<keyword evidence="3" id="KW-0663">Pyridoxal phosphate</keyword>
<dbReference type="InterPro" id="IPR000811">
    <property type="entry name" value="Glyco_trans_35"/>
</dbReference>
<dbReference type="AlphaFoldDB" id="J9EHC0"/>
<dbReference type="EMBL" id="ADBV01009090">
    <property type="protein sequence ID" value="EJW76422.1"/>
    <property type="molecule type" value="Genomic_DNA"/>
</dbReference>
<evidence type="ECO:0000256" key="1">
    <source>
        <dbReference type="ARBA" id="ARBA00006047"/>
    </source>
</evidence>
<name>J9EHC0_WUCBA</name>
<dbReference type="Gene3D" id="3.40.50.2000">
    <property type="entry name" value="Glycogen Phosphorylase B"/>
    <property type="match status" value="2"/>
</dbReference>
<evidence type="ECO:0000313" key="4">
    <source>
        <dbReference type="EMBL" id="EJW76422.1"/>
    </source>
</evidence>
<sequence length="62" mass="7151">DVDKWTRMALMNIASSGKFSTDRTIAEYAREIWDVVPGELKLPAPFESSEHQQQQQQQQNSK</sequence>
<keyword evidence="3" id="KW-0808">Transferase</keyword>
<gene>
    <name evidence="4" type="ORF">WUBG_12671</name>
</gene>
<keyword evidence="2" id="KW-0597">Phosphoprotein</keyword>
<dbReference type="Pfam" id="PF00343">
    <property type="entry name" value="Phosphorylase"/>
    <property type="match status" value="1"/>
</dbReference>
<keyword evidence="3" id="KW-0328">Glycosyltransferase</keyword>